<keyword evidence="2" id="KW-1185">Reference proteome</keyword>
<protein>
    <submittedName>
        <fullName evidence="1">Uncharacterized protein</fullName>
    </submittedName>
</protein>
<dbReference type="Proteomes" id="UP000191988">
    <property type="component" value="Unassembled WGS sequence"/>
</dbReference>
<proteinExistence type="predicted"/>
<sequence>MLDIAAIGM</sequence>
<accession>A0A1S7P121</accession>
<dbReference type="EMBL" id="FBWK01000011">
    <property type="protein sequence ID" value="CUX14403.1"/>
    <property type="molecule type" value="Genomic_DNA"/>
</dbReference>
<gene>
    <name evidence="1" type="ORF">AGR3A_Cc190074</name>
</gene>
<organism evidence="1 2">
    <name type="scientific">Agrobacterium tomkonis CFBP 6623</name>
    <dbReference type="NCBI Taxonomy" id="1183432"/>
    <lineage>
        <taxon>Bacteria</taxon>
        <taxon>Pseudomonadati</taxon>
        <taxon>Pseudomonadota</taxon>
        <taxon>Alphaproteobacteria</taxon>
        <taxon>Hyphomicrobiales</taxon>
        <taxon>Rhizobiaceae</taxon>
        <taxon>Rhizobium/Agrobacterium group</taxon>
        <taxon>Agrobacterium</taxon>
        <taxon>Agrobacterium tumefaciens complex</taxon>
    </lineage>
</organism>
<name>A0A1S7P121_9HYPH</name>
<evidence type="ECO:0000313" key="1">
    <source>
        <dbReference type="EMBL" id="CUX14403.1"/>
    </source>
</evidence>
<evidence type="ECO:0000313" key="2">
    <source>
        <dbReference type="Proteomes" id="UP000191988"/>
    </source>
</evidence>
<reference evidence="2" key="1">
    <citation type="submission" date="2016-01" db="EMBL/GenBank/DDBJ databases">
        <authorList>
            <person name="Regsiter A."/>
            <person name="william w."/>
        </authorList>
    </citation>
    <scope>NUCLEOTIDE SEQUENCE [LARGE SCALE GENOMIC DNA]</scope>
    <source>
        <strain evidence="2">CFBP 6623</strain>
    </source>
</reference>